<evidence type="ECO:0000256" key="5">
    <source>
        <dbReference type="ARBA" id="ARBA00022705"/>
    </source>
</evidence>
<evidence type="ECO:0000313" key="16">
    <source>
        <dbReference type="RefSeq" id="XP_005421748.1"/>
    </source>
</evidence>
<keyword evidence="8 11" id="KW-0411">Iron-sulfur</keyword>
<dbReference type="GeneID" id="102038563"/>
<keyword evidence="5 11" id="KW-0235">DNA replication</keyword>
<dbReference type="KEGG" id="gfr:102038563"/>
<evidence type="ECO:0000256" key="6">
    <source>
        <dbReference type="ARBA" id="ARBA00022723"/>
    </source>
</evidence>
<dbReference type="Proteomes" id="UP000504602">
    <property type="component" value="Unplaced"/>
</dbReference>
<evidence type="ECO:0000259" key="14">
    <source>
        <dbReference type="Pfam" id="PF04104"/>
    </source>
</evidence>
<dbReference type="GO" id="GO:0006269">
    <property type="term" value="P:DNA replication, synthesis of primer"/>
    <property type="evidence" value="ECO:0007669"/>
    <property type="project" value="UniProtKB-KW"/>
</dbReference>
<evidence type="ECO:0000256" key="9">
    <source>
        <dbReference type="ARBA" id="ARBA00023125"/>
    </source>
</evidence>
<evidence type="ECO:0000256" key="1">
    <source>
        <dbReference type="ARBA" id="ARBA00010564"/>
    </source>
</evidence>
<dbReference type="AlphaFoldDB" id="A0A6I9HHF8"/>
<organism evidence="15 16">
    <name type="scientific">Geospiza fortis</name>
    <name type="common">Medium ground-finch</name>
    <dbReference type="NCBI Taxonomy" id="48883"/>
    <lineage>
        <taxon>Eukaryota</taxon>
        <taxon>Metazoa</taxon>
        <taxon>Chordata</taxon>
        <taxon>Craniata</taxon>
        <taxon>Vertebrata</taxon>
        <taxon>Euteleostomi</taxon>
        <taxon>Archelosauria</taxon>
        <taxon>Archosauria</taxon>
        <taxon>Dinosauria</taxon>
        <taxon>Saurischia</taxon>
        <taxon>Theropoda</taxon>
        <taxon>Coelurosauria</taxon>
        <taxon>Aves</taxon>
        <taxon>Neognathae</taxon>
        <taxon>Neoaves</taxon>
        <taxon>Telluraves</taxon>
        <taxon>Australaves</taxon>
        <taxon>Passeriformes</taxon>
        <taxon>Thraupidae</taxon>
        <taxon>Geospiza</taxon>
    </lineage>
</organism>
<feature type="compositionally biased region" description="Acidic residues" evidence="13">
    <location>
        <begin position="489"/>
        <end position="500"/>
    </location>
</feature>
<reference evidence="16" key="1">
    <citation type="submission" date="2025-08" db="UniProtKB">
        <authorList>
            <consortium name="RefSeq"/>
        </authorList>
    </citation>
    <scope>IDENTIFICATION</scope>
</reference>
<dbReference type="CTD" id="5558"/>
<dbReference type="Gene3D" id="1.20.930.80">
    <property type="match status" value="1"/>
</dbReference>
<dbReference type="PANTHER" id="PTHR10537">
    <property type="entry name" value="DNA PRIMASE LARGE SUBUNIT"/>
    <property type="match status" value="1"/>
</dbReference>
<sequence length="500" mass="57968">MEFSSRARQRHARLAGDRREQYPHSLQFYLEPPTESISLVEFESFAIDRLRLLKVVENFGVSYVRSSDEYKTKLEFELRKLKFPYRALAEDDYEARRKDHISHFILRLAYCQSEDLRRWFLQQDNELTENLMQKFLEHVNLSFEAIGEDLKNQLADELSASTPGFTLPKVKEQMFYKVGLADAVDLFRARRVFIKDGFAYVPFKEIDVIVLNNYRTKLSKALALTARSLPSIQSDERLQPLLNHLSHSYVGPDYSVQKNTGKISLEQIDALSVKSFPLCMRQLHRALRESHHLRHGGRMQYGLFLKGIGLTLEQALEFWKKEFIRGKVDADKFDKGYAYSIRHSYGKEGKRTDYTPYSCMKIIMSNPPSQGDYHGCPFRHSDPELLKQKLQSYKIPPSGIAQVLELVKGMHYQLACQKYFELTHDVDDIGFSLNHPNQYFTESQKLLNGGREPKKEFNNSGNFQQKNNSQESINSSSTLTPSNEKADTELEGLEAYFTED</sequence>
<gene>
    <name evidence="16" type="primary">PRIM2</name>
</gene>
<evidence type="ECO:0000256" key="11">
    <source>
        <dbReference type="PIRNR" id="PIRNR009449"/>
    </source>
</evidence>
<comment type="cofactor">
    <cofactor evidence="11">
        <name>[4Fe-4S] cluster</name>
        <dbReference type="ChEBI" id="CHEBI:49883"/>
    </cofactor>
    <text evidence="11">Binds 1 [4Fe-4S] cluster.</text>
</comment>
<dbReference type="FunFam" id="1.20.930.80:FF:000001">
    <property type="entry name" value="DNA primase large subunit"/>
    <property type="match status" value="1"/>
</dbReference>
<dbReference type="CDD" id="cd07322">
    <property type="entry name" value="PriL_PriS_Eukaryotic"/>
    <property type="match status" value="1"/>
</dbReference>
<evidence type="ECO:0000256" key="8">
    <source>
        <dbReference type="ARBA" id="ARBA00023014"/>
    </source>
</evidence>
<protein>
    <recommendedName>
        <fullName evidence="2 11">DNA primase large subunit</fullName>
    </recommendedName>
</protein>
<evidence type="ECO:0000256" key="4">
    <source>
        <dbReference type="ARBA" id="ARBA00022515"/>
    </source>
</evidence>
<keyword evidence="3 11" id="KW-0004">4Fe-4S</keyword>
<evidence type="ECO:0000256" key="7">
    <source>
        <dbReference type="ARBA" id="ARBA00023004"/>
    </source>
</evidence>
<comment type="similarity">
    <text evidence="1 11">Belongs to the eukaryotic-type primase large subunit family.</text>
</comment>
<comment type="function">
    <text evidence="11">Regulatory subunit of the DNA primase complex and component of the DNA polymerase alpha complex (also known as the alpha DNA polymerase-primase complex) which play an essential role in the initiation of DNA synthesis. The primase subunit of the polymerase alpha complex initiates DNA synthesis by oligomerising short RNA primers on both leading and lagging strands.</text>
</comment>
<name>A0A6I9HHF8_GEOFO</name>
<dbReference type="GO" id="GO:0005658">
    <property type="term" value="C:alpha DNA polymerase:primase complex"/>
    <property type="evidence" value="ECO:0007669"/>
    <property type="project" value="UniProtKB-ARBA"/>
</dbReference>
<dbReference type="GO" id="GO:0046872">
    <property type="term" value="F:metal ion binding"/>
    <property type="evidence" value="ECO:0007669"/>
    <property type="project" value="UniProtKB-UniRule"/>
</dbReference>
<keyword evidence="7 11" id="KW-0408">Iron</keyword>
<evidence type="ECO:0000256" key="3">
    <source>
        <dbReference type="ARBA" id="ARBA00022485"/>
    </source>
</evidence>
<feature type="binding site" evidence="12">
    <location>
        <position position="279"/>
    </location>
    <ligand>
        <name>[4Fe-4S] cluster</name>
        <dbReference type="ChEBI" id="CHEBI:49883"/>
    </ligand>
</feature>
<keyword evidence="15" id="KW-1185">Reference proteome</keyword>
<accession>A0A6I9HHF8</accession>
<feature type="region of interest" description="Disordered" evidence="13">
    <location>
        <begin position="450"/>
        <end position="500"/>
    </location>
</feature>
<dbReference type="InterPro" id="IPR058560">
    <property type="entry name" value="DNA_primase_C"/>
</dbReference>
<evidence type="ECO:0000256" key="2">
    <source>
        <dbReference type="ARBA" id="ARBA00019038"/>
    </source>
</evidence>
<dbReference type="Pfam" id="PF26466">
    <property type="entry name" value="DNA_primase_lrg_N"/>
    <property type="match status" value="1"/>
</dbReference>
<evidence type="ECO:0000256" key="10">
    <source>
        <dbReference type="ARBA" id="ARBA00061902"/>
    </source>
</evidence>
<keyword evidence="9 11" id="KW-0238">DNA-binding</keyword>
<proteinExistence type="inferred from homology"/>
<dbReference type="OrthoDB" id="421393at2759"/>
<dbReference type="Pfam" id="PF04104">
    <property type="entry name" value="DNA_primase_lrg"/>
    <property type="match status" value="1"/>
</dbReference>
<dbReference type="GO" id="GO:0006270">
    <property type="term" value="P:DNA replication initiation"/>
    <property type="evidence" value="ECO:0007669"/>
    <property type="project" value="UniProtKB-ARBA"/>
</dbReference>
<keyword evidence="4 11" id="KW-0639">Primosome</keyword>
<dbReference type="GO" id="GO:0051539">
    <property type="term" value="F:4 iron, 4 sulfur cluster binding"/>
    <property type="evidence" value="ECO:0007669"/>
    <property type="project" value="UniProtKB-UniRule"/>
</dbReference>
<feature type="binding site" evidence="12">
    <location>
        <position position="416"/>
    </location>
    <ligand>
        <name>[4Fe-4S] cluster</name>
        <dbReference type="ChEBI" id="CHEBI:49883"/>
    </ligand>
</feature>
<feature type="domain" description="DNA primase large subunit C-terminal" evidence="14">
    <location>
        <begin position="270"/>
        <end position="440"/>
    </location>
</feature>
<feature type="binding site" evidence="12">
    <location>
        <position position="376"/>
    </location>
    <ligand>
        <name>[4Fe-4S] cluster</name>
        <dbReference type="ChEBI" id="CHEBI:49883"/>
    </ligand>
</feature>
<dbReference type="InterPro" id="IPR016558">
    <property type="entry name" value="DNA_primase_lsu_euk"/>
</dbReference>
<dbReference type="InParanoid" id="A0A6I9HHF8"/>
<evidence type="ECO:0000313" key="15">
    <source>
        <dbReference type="Proteomes" id="UP000504602"/>
    </source>
</evidence>
<feature type="binding site" evidence="12">
    <location>
        <position position="359"/>
    </location>
    <ligand>
        <name>[4Fe-4S] cluster</name>
        <dbReference type="ChEBI" id="CHEBI:49883"/>
    </ligand>
</feature>
<dbReference type="InterPro" id="IPR007238">
    <property type="entry name" value="DNA_primase_lsu_euk/arc"/>
</dbReference>
<evidence type="ECO:0000256" key="12">
    <source>
        <dbReference type="PIRSR" id="PIRSR009449-1"/>
    </source>
</evidence>
<dbReference type="RefSeq" id="XP_005421748.1">
    <property type="nucleotide sequence ID" value="XM_005421691.2"/>
</dbReference>
<dbReference type="PANTHER" id="PTHR10537:SF3">
    <property type="entry name" value="DNA PRIMASE LARGE SUBUNIT"/>
    <property type="match status" value="1"/>
</dbReference>
<dbReference type="GO" id="GO:0003677">
    <property type="term" value="F:DNA binding"/>
    <property type="evidence" value="ECO:0007669"/>
    <property type="project" value="UniProtKB-UniRule"/>
</dbReference>
<feature type="compositionally biased region" description="Polar residues" evidence="13">
    <location>
        <begin position="458"/>
        <end position="483"/>
    </location>
</feature>
<comment type="subunit">
    <text evidence="10">Heterodimer of a catalytic subunit PRIM1 and a regulatory subunit PRIM2, also known as the DNA primase complex. Interacts via (C-terminus) with PRIM1. Component of the alpha DNA polymerase complex (also known as the alpha DNA polymerase-primase complex) consisting of four subunits: the catalytic subunit POLA1, the regulatory subunit POLA2, and the primase complex subunits PRIM1 and PRIM2 respectively. Within the complex, POLA1 directly interacts with PRIM2.</text>
</comment>
<dbReference type="PIRSF" id="PIRSF009449">
    <property type="entry name" value="DNA_primase_large_subunit"/>
    <property type="match status" value="1"/>
</dbReference>
<evidence type="ECO:0000256" key="13">
    <source>
        <dbReference type="SAM" id="MobiDB-lite"/>
    </source>
</evidence>
<keyword evidence="6 11" id="KW-0479">Metal-binding</keyword>